<evidence type="ECO:0000313" key="1">
    <source>
        <dbReference type="EMBL" id="RDU70886.1"/>
    </source>
</evidence>
<gene>
    <name evidence="1" type="ORF">CQA57_08055</name>
</gene>
<comment type="caution">
    <text evidence="1">The sequence shown here is derived from an EMBL/GenBank/DDBJ whole genome shotgun (WGS) entry which is preliminary data.</text>
</comment>
<protein>
    <submittedName>
        <fullName evidence="1">Uncharacterized protein</fullName>
    </submittedName>
</protein>
<dbReference type="AlphaFoldDB" id="A0A3D8J103"/>
<reference evidence="1 2" key="1">
    <citation type="submission" date="2018-04" db="EMBL/GenBank/DDBJ databases">
        <title>Novel Campyloabacter and Helicobacter Species and Strains.</title>
        <authorList>
            <person name="Mannion A.J."/>
            <person name="Shen Z."/>
            <person name="Fox J.G."/>
        </authorList>
    </citation>
    <scope>NUCLEOTIDE SEQUENCE [LARGE SCALE GENOMIC DNA]</scope>
    <source>
        <strain evidence="1 2">MIT 04-9362</strain>
    </source>
</reference>
<accession>A0A3D8J103</accession>
<sequence length="422" mass="48440">MISPLLSLVFLSTPLLAELKYFPKDKAELLELLKDENIKLDTIDVSKIKDMSGLFCQSYELTENTFMAIVQECKIADSTRKDFSGIEKWDVSNVENMQGMFDGATSFNQDLSSWGDKNPFKPLVSKEKTQEQTQSQENPQLQEINQCKFAEAFSLIGVDEPKAIELFSQCLQQEKESKIYLAYLYLNQEQPDVAKGSALAVEYAKNLYEELCSVDKHDNFCQDYGTPPDVIDNAEMIFPILYFGGKDFSYGMIPQHPQVLHYTRGYYGSSRDSTLGGFTGEYPKPFRSISIEKFLSAPNSHKLKDLRPPLNYYEGTMRFYSGRNSVYYGLALDFYPAFAFDRQESIEDISKDVSPTGDPDEWFFGWYYVIIKENPDLLQAYNECIKEIQEYYQNVLKLPTDKAKQYATRAVKSLILESYVRG</sequence>
<dbReference type="InterPro" id="IPR005046">
    <property type="entry name" value="DUF285"/>
</dbReference>
<dbReference type="OrthoDB" id="5354002at2"/>
<name>A0A3D8J103_9HELI</name>
<evidence type="ECO:0000313" key="2">
    <source>
        <dbReference type="Proteomes" id="UP000256695"/>
    </source>
</evidence>
<dbReference type="EMBL" id="NXLX01000036">
    <property type="protein sequence ID" value="RDU70886.1"/>
    <property type="molecule type" value="Genomic_DNA"/>
</dbReference>
<dbReference type="Proteomes" id="UP000256695">
    <property type="component" value="Unassembled WGS sequence"/>
</dbReference>
<keyword evidence="2" id="KW-1185">Reference proteome</keyword>
<organism evidence="1 2">
    <name type="scientific">Helicobacter anseris</name>
    <dbReference type="NCBI Taxonomy" id="375926"/>
    <lineage>
        <taxon>Bacteria</taxon>
        <taxon>Pseudomonadati</taxon>
        <taxon>Campylobacterota</taxon>
        <taxon>Epsilonproteobacteria</taxon>
        <taxon>Campylobacterales</taxon>
        <taxon>Helicobacteraceae</taxon>
        <taxon>Helicobacter</taxon>
    </lineage>
</organism>
<dbReference type="Pfam" id="PF03382">
    <property type="entry name" value="DUF285"/>
    <property type="match status" value="1"/>
</dbReference>
<proteinExistence type="predicted"/>